<evidence type="ECO:0000313" key="4">
    <source>
        <dbReference type="Proteomes" id="UP000637578"/>
    </source>
</evidence>
<dbReference type="Proteomes" id="UP000637578">
    <property type="component" value="Unassembled WGS sequence"/>
</dbReference>
<dbReference type="RefSeq" id="WP_189054790.1">
    <property type="nucleotide sequence ID" value="NZ_BMMK01000003.1"/>
</dbReference>
<gene>
    <name evidence="3" type="ORF">GCM10012275_12480</name>
</gene>
<keyword evidence="2" id="KW-0812">Transmembrane</keyword>
<feature type="compositionally biased region" description="Low complexity" evidence="1">
    <location>
        <begin position="155"/>
        <end position="165"/>
    </location>
</feature>
<protein>
    <submittedName>
        <fullName evidence="3">Uncharacterized protein</fullName>
    </submittedName>
</protein>
<sequence length="272" mass="28918">MAEAITDRHVVTALRPFVRATGPVLDAVREARLPGLRDSAPGRAADPARTVARRFLDRVAAIRVPGTAGWAAMTVAQRDRWWLHRVGRATALVAAVPGLGGALSAWLPVRDAAGAAGQGLVLCAIAGEHGLPLPDRVRLLAAVLFERDIDPQLAAGPRGAAGTAGDRSGVAEGRAEEERRTARLTADLAATRRRGARAGVAVIGGAVWKLGRGFWALEDELGKRPQGRLLYQAISMIPLVGFLGAYLAERSAMRRAVKLGRKWIERHGAEAR</sequence>
<keyword evidence="4" id="KW-1185">Reference proteome</keyword>
<keyword evidence="2" id="KW-0472">Membrane</keyword>
<keyword evidence="2" id="KW-1133">Transmembrane helix</keyword>
<feature type="region of interest" description="Disordered" evidence="1">
    <location>
        <begin position="155"/>
        <end position="178"/>
    </location>
</feature>
<evidence type="ECO:0000313" key="3">
    <source>
        <dbReference type="EMBL" id="GGM43021.1"/>
    </source>
</evidence>
<accession>A0A8J3CBR9</accession>
<proteinExistence type="predicted"/>
<feature type="transmembrane region" description="Helical" evidence="2">
    <location>
        <begin position="229"/>
        <end position="248"/>
    </location>
</feature>
<dbReference type="AlphaFoldDB" id="A0A8J3CBR9"/>
<evidence type="ECO:0000256" key="1">
    <source>
        <dbReference type="SAM" id="MobiDB-lite"/>
    </source>
</evidence>
<reference evidence="3" key="2">
    <citation type="submission" date="2020-09" db="EMBL/GenBank/DDBJ databases">
        <authorList>
            <person name="Sun Q."/>
            <person name="Zhou Y."/>
        </authorList>
    </citation>
    <scope>NUCLEOTIDE SEQUENCE</scope>
    <source>
        <strain evidence="3">CGMCC 4.5737</strain>
    </source>
</reference>
<reference evidence="3" key="1">
    <citation type="journal article" date="2014" name="Int. J. Syst. Evol. Microbiol.">
        <title>Complete genome sequence of Corynebacterium casei LMG S-19264T (=DSM 44701T), isolated from a smear-ripened cheese.</title>
        <authorList>
            <consortium name="US DOE Joint Genome Institute (JGI-PGF)"/>
            <person name="Walter F."/>
            <person name="Albersmeier A."/>
            <person name="Kalinowski J."/>
            <person name="Ruckert C."/>
        </authorList>
    </citation>
    <scope>NUCLEOTIDE SEQUENCE</scope>
    <source>
        <strain evidence="3">CGMCC 4.5737</strain>
    </source>
</reference>
<evidence type="ECO:0000256" key="2">
    <source>
        <dbReference type="SAM" id="Phobius"/>
    </source>
</evidence>
<name>A0A8J3CBR9_9PSEU</name>
<dbReference type="EMBL" id="BMMK01000003">
    <property type="protein sequence ID" value="GGM43021.1"/>
    <property type="molecule type" value="Genomic_DNA"/>
</dbReference>
<organism evidence="3 4">
    <name type="scientific">Longimycelium tulufanense</name>
    <dbReference type="NCBI Taxonomy" id="907463"/>
    <lineage>
        <taxon>Bacteria</taxon>
        <taxon>Bacillati</taxon>
        <taxon>Actinomycetota</taxon>
        <taxon>Actinomycetes</taxon>
        <taxon>Pseudonocardiales</taxon>
        <taxon>Pseudonocardiaceae</taxon>
        <taxon>Longimycelium</taxon>
    </lineage>
</organism>
<comment type="caution">
    <text evidence="3">The sequence shown here is derived from an EMBL/GenBank/DDBJ whole genome shotgun (WGS) entry which is preliminary data.</text>
</comment>